<dbReference type="Pfam" id="PF00651">
    <property type="entry name" value="BTB"/>
    <property type="match status" value="1"/>
</dbReference>
<dbReference type="PROSITE" id="PS50097">
    <property type="entry name" value="BTB"/>
    <property type="match status" value="1"/>
</dbReference>
<dbReference type="PANTHER" id="PTHR24410:SF23">
    <property type="entry name" value="BTB DOMAIN-CONTAINING PROTEIN-RELATED"/>
    <property type="match status" value="1"/>
</dbReference>
<dbReference type="AlphaFoldDB" id="A0A015MXB4"/>
<protein>
    <recommendedName>
        <fullName evidence="6">BTB-domain-containing protein</fullName>
    </recommendedName>
</protein>
<dbReference type="Pfam" id="PF07534">
    <property type="entry name" value="TLD"/>
    <property type="match status" value="1"/>
</dbReference>
<dbReference type="EMBL" id="JEMT01016126">
    <property type="protein sequence ID" value="EXX71443.1"/>
    <property type="molecule type" value="Genomic_DNA"/>
</dbReference>
<feature type="region of interest" description="Disordered" evidence="1">
    <location>
        <begin position="379"/>
        <end position="401"/>
    </location>
</feature>
<evidence type="ECO:0000313" key="4">
    <source>
        <dbReference type="EMBL" id="EXX71443.1"/>
    </source>
</evidence>
<name>A0A015MXB4_RHIIW</name>
<dbReference type="InterPro" id="IPR011705">
    <property type="entry name" value="BACK"/>
</dbReference>
<dbReference type="Proteomes" id="UP000022910">
    <property type="component" value="Unassembled WGS sequence"/>
</dbReference>
<dbReference type="PANTHER" id="PTHR24410">
    <property type="entry name" value="HL07962P-RELATED"/>
    <property type="match status" value="1"/>
</dbReference>
<evidence type="ECO:0000259" key="2">
    <source>
        <dbReference type="PROSITE" id="PS50097"/>
    </source>
</evidence>
<sequence length="511" mass="60224">MEFIELYSNFYRDLSNMLTDARDHDVIIQVGENQNRKELRAHSNILRARSEYFKIAFSDGWIIKKNDIIEFKKPNINPTVFEAILEYIYTGEFNLREKSVDYILQLIVACDELLLEELLDCAQDCLIKIRPTLVREELFLVLHTVFPLINCKKLQDHCVKFASAELQSLNISKEILSFDEDILYELLKRDDFLIEEAIVWDYLIKWGIEQTPGLESRNRDRSEWNNENFEALKRTLSRFIPLIRFTEISSDDFLDKIRPFKAIIPRNIYEEIMKFHMKRILPTNTIILPPRVGMIDIKSKIIKPKLAYIIANWIEKKDATAIRSRNSQYKFNLLYRSSNDSLHINSFRYKCKNHGPCFILIKPKTNEFDGHLSRNITSQSSQQRMSLTSRNAQSTNWDNPGSQKTLSQISTKIYGEYYSGKIDSVWKATTENFIFSFANDNDTKDMKICRMNYHDVTYNTGNYKKLCFGFAFKISRQHLYINNSYYNDDNVLKRMLMPVPEEIEVFEIISS</sequence>
<accession>A0A015MXB4</accession>
<evidence type="ECO:0000313" key="5">
    <source>
        <dbReference type="Proteomes" id="UP000022910"/>
    </source>
</evidence>
<evidence type="ECO:0000256" key="1">
    <source>
        <dbReference type="SAM" id="MobiDB-lite"/>
    </source>
</evidence>
<dbReference type="InterPro" id="IPR006571">
    <property type="entry name" value="TLDc_dom"/>
</dbReference>
<dbReference type="CDD" id="cd18186">
    <property type="entry name" value="BTB_POZ_ZBTB_KLHL-like"/>
    <property type="match status" value="1"/>
</dbReference>
<dbReference type="InterPro" id="IPR000210">
    <property type="entry name" value="BTB/POZ_dom"/>
</dbReference>
<evidence type="ECO:0008006" key="6">
    <source>
        <dbReference type="Google" id="ProtNLM"/>
    </source>
</evidence>
<comment type="caution">
    <text evidence="4">The sequence shown here is derived from an EMBL/GenBank/DDBJ whole genome shotgun (WGS) entry which is preliminary data.</text>
</comment>
<evidence type="ECO:0000259" key="3">
    <source>
        <dbReference type="PROSITE" id="PS51886"/>
    </source>
</evidence>
<dbReference type="PROSITE" id="PS51886">
    <property type="entry name" value="TLDC"/>
    <property type="match status" value="1"/>
</dbReference>
<feature type="domain" description="TLDc" evidence="3">
    <location>
        <begin position="300"/>
        <end position="509"/>
    </location>
</feature>
<dbReference type="SMART" id="SM00225">
    <property type="entry name" value="BTB"/>
    <property type="match status" value="1"/>
</dbReference>
<dbReference type="Gene3D" id="3.30.710.10">
    <property type="entry name" value="Potassium Channel Kv1.1, Chain A"/>
    <property type="match status" value="1"/>
</dbReference>
<keyword evidence="5" id="KW-1185">Reference proteome</keyword>
<dbReference type="InterPro" id="IPR051481">
    <property type="entry name" value="BTB-POZ/Galectin-3-binding"/>
</dbReference>
<dbReference type="SMR" id="A0A015MXB4"/>
<dbReference type="HOGENOM" id="CLU_021542_0_1_1"/>
<dbReference type="InterPro" id="IPR011333">
    <property type="entry name" value="SKP1/BTB/POZ_sf"/>
</dbReference>
<feature type="domain" description="BTB" evidence="2">
    <location>
        <begin position="24"/>
        <end position="97"/>
    </location>
</feature>
<dbReference type="SUPFAM" id="SSF54695">
    <property type="entry name" value="POZ domain"/>
    <property type="match status" value="1"/>
</dbReference>
<dbReference type="Pfam" id="PF07707">
    <property type="entry name" value="BACK"/>
    <property type="match status" value="1"/>
</dbReference>
<proteinExistence type="predicted"/>
<dbReference type="Gene3D" id="1.25.40.420">
    <property type="match status" value="1"/>
</dbReference>
<gene>
    <name evidence="4" type="ORF">RirG_078590</name>
</gene>
<organism evidence="4 5">
    <name type="scientific">Rhizophagus irregularis (strain DAOM 197198w)</name>
    <name type="common">Glomus intraradices</name>
    <dbReference type="NCBI Taxonomy" id="1432141"/>
    <lineage>
        <taxon>Eukaryota</taxon>
        <taxon>Fungi</taxon>
        <taxon>Fungi incertae sedis</taxon>
        <taxon>Mucoromycota</taxon>
        <taxon>Glomeromycotina</taxon>
        <taxon>Glomeromycetes</taxon>
        <taxon>Glomerales</taxon>
        <taxon>Glomeraceae</taxon>
        <taxon>Rhizophagus</taxon>
    </lineage>
</organism>
<reference evidence="4 5" key="1">
    <citation type="submission" date="2014-02" db="EMBL/GenBank/DDBJ databases">
        <title>Single nucleus genome sequencing reveals high similarity among nuclei of an endomycorrhizal fungus.</title>
        <authorList>
            <person name="Lin K."/>
            <person name="Geurts R."/>
            <person name="Zhang Z."/>
            <person name="Limpens E."/>
            <person name="Saunders D.G."/>
            <person name="Mu D."/>
            <person name="Pang E."/>
            <person name="Cao H."/>
            <person name="Cha H."/>
            <person name="Lin T."/>
            <person name="Zhou Q."/>
            <person name="Shang Y."/>
            <person name="Li Y."/>
            <person name="Ivanov S."/>
            <person name="Sharma T."/>
            <person name="Velzen R.V."/>
            <person name="Ruijter N.D."/>
            <person name="Aanen D.K."/>
            <person name="Win J."/>
            <person name="Kamoun S."/>
            <person name="Bisseling T."/>
            <person name="Huang S."/>
        </authorList>
    </citation>
    <scope>NUCLEOTIDE SEQUENCE [LARGE SCALE GENOMIC DNA]</scope>
    <source>
        <strain evidence="5">DAOM197198w</strain>
    </source>
</reference>
<dbReference type="OrthoDB" id="45365at2759"/>